<dbReference type="InterPro" id="IPR016187">
    <property type="entry name" value="CTDL_fold"/>
</dbReference>
<feature type="domain" description="C-type lectin" evidence="1">
    <location>
        <begin position="52"/>
        <end position="157"/>
    </location>
</feature>
<dbReference type="SMART" id="SM00034">
    <property type="entry name" value="CLECT"/>
    <property type="match status" value="1"/>
</dbReference>
<sequence>MADTIPIVQELQGAMAMANCFCQNGFYQYEWPSGNLFGVCVGSLNQNDYQQDARKYCKGTAKEAYLVSEFDKNKRAFNYDFITNHGTKKVDSYYNGLVSQNGSWFWDQPKGKPLLPLDPSSGSVSTSSGCIADIKYSDGSISWAPISCGYRLPYLCEVSTCDTDFYCF</sequence>
<dbReference type="WBParaSite" id="Csp11.Scaffold563.g3978.t1">
    <property type="protein sequence ID" value="Csp11.Scaffold563.g3978.t1"/>
    <property type="gene ID" value="Csp11.Scaffold563.g3978"/>
</dbReference>
<dbReference type="InterPro" id="IPR001304">
    <property type="entry name" value="C-type_lectin-like"/>
</dbReference>
<accession>A0A1I7TAB9</accession>
<evidence type="ECO:0000313" key="2">
    <source>
        <dbReference type="Proteomes" id="UP000095282"/>
    </source>
</evidence>
<proteinExistence type="predicted"/>
<keyword evidence="2" id="KW-1185">Reference proteome</keyword>
<dbReference type="eggNOG" id="ENOG502TJHK">
    <property type="taxonomic scope" value="Eukaryota"/>
</dbReference>
<dbReference type="Pfam" id="PF00059">
    <property type="entry name" value="Lectin_C"/>
    <property type="match status" value="1"/>
</dbReference>
<dbReference type="Proteomes" id="UP000095282">
    <property type="component" value="Unplaced"/>
</dbReference>
<dbReference type="PANTHER" id="PTHR31024">
    <property type="entry name" value="C-TYPE LECTIN"/>
    <property type="match status" value="1"/>
</dbReference>
<protein>
    <submittedName>
        <fullName evidence="3">C-type lectin domain-containing protein</fullName>
    </submittedName>
</protein>
<reference evidence="3" key="1">
    <citation type="submission" date="2016-11" db="UniProtKB">
        <authorList>
            <consortium name="WormBaseParasite"/>
        </authorList>
    </citation>
    <scope>IDENTIFICATION</scope>
</reference>
<dbReference type="STRING" id="1561998.A0A1I7TAB9"/>
<evidence type="ECO:0000313" key="3">
    <source>
        <dbReference type="WBParaSite" id="Csp11.Scaffold563.g3978.t1"/>
    </source>
</evidence>
<name>A0A1I7TAB9_9PELO</name>
<dbReference type="SUPFAM" id="SSF56436">
    <property type="entry name" value="C-type lectin-like"/>
    <property type="match status" value="1"/>
</dbReference>
<dbReference type="Gene3D" id="3.10.100.10">
    <property type="entry name" value="Mannose-Binding Protein A, subunit A"/>
    <property type="match status" value="1"/>
</dbReference>
<dbReference type="PROSITE" id="PS50041">
    <property type="entry name" value="C_TYPE_LECTIN_2"/>
    <property type="match status" value="1"/>
</dbReference>
<evidence type="ECO:0000259" key="1">
    <source>
        <dbReference type="PROSITE" id="PS50041"/>
    </source>
</evidence>
<dbReference type="PANTHER" id="PTHR31024:SF8">
    <property type="entry name" value="C-TYPE LECTIN DOMAIN-CONTAINING PROTEIN"/>
    <property type="match status" value="1"/>
</dbReference>
<dbReference type="InterPro" id="IPR016186">
    <property type="entry name" value="C-type_lectin-like/link_sf"/>
</dbReference>
<dbReference type="GO" id="GO:0045087">
    <property type="term" value="P:innate immune response"/>
    <property type="evidence" value="ECO:0007669"/>
    <property type="project" value="TreeGrafter"/>
</dbReference>
<dbReference type="AlphaFoldDB" id="A0A1I7TAB9"/>
<organism evidence="2 3">
    <name type="scientific">Caenorhabditis tropicalis</name>
    <dbReference type="NCBI Taxonomy" id="1561998"/>
    <lineage>
        <taxon>Eukaryota</taxon>
        <taxon>Metazoa</taxon>
        <taxon>Ecdysozoa</taxon>
        <taxon>Nematoda</taxon>
        <taxon>Chromadorea</taxon>
        <taxon>Rhabditida</taxon>
        <taxon>Rhabditina</taxon>
        <taxon>Rhabditomorpha</taxon>
        <taxon>Rhabditoidea</taxon>
        <taxon>Rhabditidae</taxon>
        <taxon>Peloderinae</taxon>
        <taxon>Caenorhabditis</taxon>
    </lineage>
</organism>
<dbReference type="CDD" id="cd00037">
    <property type="entry name" value="CLECT"/>
    <property type="match status" value="1"/>
</dbReference>